<keyword evidence="2" id="KW-0238">DNA-binding</keyword>
<dbReference type="InterPro" id="IPR018060">
    <property type="entry name" value="HTH_AraC"/>
</dbReference>
<dbReference type="InterPro" id="IPR020449">
    <property type="entry name" value="Tscrpt_reg_AraC-type_HTH"/>
</dbReference>
<dbReference type="EMBL" id="JAOQIO010000125">
    <property type="protein sequence ID" value="MCU6798308.1"/>
    <property type="molecule type" value="Genomic_DNA"/>
</dbReference>
<dbReference type="Gene3D" id="3.30.450.20">
    <property type="entry name" value="PAS domain"/>
    <property type="match status" value="1"/>
</dbReference>
<dbReference type="PROSITE" id="PS00041">
    <property type="entry name" value="HTH_ARAC_FAMILY_1"/>
    <property type="match status" value="1"/>
</dbReference>
<keyword evidence="4" id="KW-0472">Membrane</keyword>
<dbReference type="SMART" id="SM00342">
    <property type="entry name" value="HTH_ARAC"/>
    <property type="match status" value="1"/>
</dbReference>
<sequence>MLRMHFKNSVAFKWKISYGVILFIPILISALIYVQTGSIVEYEIKRANKALLNQVKFIVDSGLLQTEQLGNQMSINTDIRKYLDVDGQKDPFQIYKTKQEIHKYLLYNDFIKDIFVYSKSMNMVLTPDTFVEESHFYQMYFESAIFTFKDWQKFARSNYIKEYRVLPTRDNGLLNETAALVQSLPIDNSNQPLGTLVITLNNNKIEKILKNMDWIQYGQVLILDKNDQIVFHTKDAGLPLSIHYSEMELKKEEPFFENVQGHKVMISHASSSVVDWKYVSMIPAEVFWERAEHIRNLNLLGLFICFIIGGVMILVFARKNYNPIQELVRFVTGKAFAPVEKEQDEFELIRQHFIKTIQERDDSNHKQVQHIKLLRNYFLHRLMKGHIETEQSLEEASKAYHILWSSDYFLVMLFHLESDKGVSNEFQLLQFIISNVVTELIGAKHTLHFTDMDGTLAAVLNIHPAGFDDWKDNLEAELKEAREFIEKRYNFQFATTISELQRGLGGIHQAFMQALEALEYLMLLGDEKVVWYGDLKHTNKDYYYTVNQELILINLLKSCDFTQARELVTGVIQSSFNQGNTSIEMLKCIMIDLVSTMMKLIQDQHHGSVWEELRPFRRLLKCNTKFEIEYQMLEIFNYVCQHIESKNKSISNLVKNEHVTEFVQENYHDPNLSVSLLGEHFSMTPQYLSRLFKEQRGQGLHEFICQTRIEHAKRLLLKGESIEDTARNTGFTSSSTFIKVFKKYEGITPGKYQFNGQ</sequence>
<keyword evidence="3" id="KW-0804">Transcription</keyword>
<dbReference type="Pfam" id="PF12833">
    <property type="entry name" value="HTH_18"/>
    <property type="match status" value="1"/>
</dbReference>
<evidence type="ECO:0000259" key="5">
    <source>
        <dbReference type="PROSITE" id="PS01124"/>
    </source>
</evidence>
<keyword evidence="4" id="KW-1133">Transmembrane helix</keyword>
<evidence type="ECO:0000256" key="2">
    <source>
        <dbReference type="ARBA" id="ARBA00023125"/>
    </source>
</evidence>
<keyword evidence="1" id="KW-0805">Transcription regulation</keyword>
<evidence type="ECO:0000256" key="4">
    <source>
        <dbReference type="SAM" id="Phobius"/>
    </source>
</evidence>
<evidence type="ECO:0000313" key="7">
    <source>
        <dbReference type="Proteomes" id="UP001652445"/>
    </source>
</evidence>
<dbReference type="RefSeq" id="WP_262689050.1">
    <property type="nucleotide sequence ID" value="NZ_JAOQIO010000125.1"/>
</dbReference>
<accession>A0ABT2UUL0</accession>
<dbReference type="Proteomes" id="UP001652445">
    <property type="component" value="Unassembled WGS sequence"/>
</dbReference>
<name>A0ABT2UUL0_9BACL</name>
<reference evidence="6 7" key="1">
    <citation type="submission" date="2022-09" db="EMBL/GenBank/DDBJ databases">
        <authorList>
            <person name="Han X.L."/>
            <person name="Wang Q."/>
            <person name="Lu T."/>
        </authorList>
    </citation>
    <scope>NUCLEOTIDE SEQUENCE [LARGE SCALE GENOMIC DNA]</scope>
    <source>
        <strain evidence="6 7">WQ 127069</strain>
    </source>
</reference>
<organism evidence="6 7">
    <name type="scientific">Paenibacillus baimaensis</name>
    <dbReference type="NCBI Taxonomy" id="2982185"/>
    <lineage>
        <taxon>Bacteria</taxon>
        <taxon>Bacillati</taxon>
        <taxon>Bacillota</taxon>
        <taxon>Bacilli</taxon>
        <taxon>Bacillales</taxon>
        <taxon>Paenibacillaceae</taxon>
        <taxon>Paenibacillus</taxon>
    </lineage>
</organism>
<dbReference type="PROSITE" id="PS01124">
    <property type="entry name" value="HTH_ARAC_FAMILY_2"/>
    <property type="match status" value="1"/>
</dbReference>
<dbReference type="PANTHER" id="PTHR43280">
    <property type="entry name" value="ARAC-FAMILY TRANSCRIPTIONAL REGULATOR"/>
    <property type="match status" value="1"/>
</dbReference>
<comment type="caution">
    <text evidence="6">The sequence shown here is derived from an EMBL/GenBank/DDBJ whole genome shotgun (WGS) entry which is preliminary data.</text>
</comment>
<keyword evidence="7" id="KW-1185">Reference proteome</keyword>
<protein>
    <submittedName>
        <fullName evidence="6">AraC family transcriptional regulator</fullName>
    </submittedName>
</protein>
<dbReference type="Gene3D" id="1.10.10.60">
    <property type="entry name" value="Homeodomain-like"/>
    <property type="match status" value="2"/>
</dbReference>
<evidence type="ECO:0000256" key="1">
    <source>
        <dbReference type="ARBA" id="ARBA00023015"/>
    </source>
</evidence>
<dbReference type="PRINTS" id="PR00032">
    <property type="entry name" value="HTHARAC"/>
</dbReference>
<feature type="transmembrane region" description="Helical" evidence="4">
    <location>
        <begin position="297"/>
        <end position="317"/>
    </location>
</feature>
<gene>
    <name evidence="6" type="ORF">OB236_39885</name>
</gene>
<dbReference type="SUPFAM" id="SSF46689">
    <property type="entry name" value="Homeodomain-like"/>
    <property type="match status" value="1"/>
</dbReference>
<evidence type="ECO:0000313" key="6">
    <source>
        <dbReference type="EMBL" id="MCU6798308.1"/>
    </source>
</evidence>
<evidence type="ECO:0000256" key="3">
    <source>
        <dbReference type="ARBA" id="ARBA00023163"/>
    </source>
</evidence>
<proteinExistence type="predicted"/>
<keyword evidence="4" id="KW-0812">Transmembrane</keyword>
<dbReference type="PANTHER" id="PTHR43280:SF34">
    <property type="entry name" value="ARAC-FAMILY TRANSCRIPTIONAL REGULATOR"/>
    <property type="match status" value="1"/>
</dbReference>
<dbReference type="InterPro" id="IPR009057">
    <property type="entry name" value="Homeodomain-like_sf"/>
</dbReference>
<dbReference type="InterPro" id="IPR018062">
    <property type="entry name" value="HTH_AraC-typ_CS"/>
</dbReference>
<feature type="transmembrane region" description="Helical" evidence="4">
    <location>
        <begin position="16"/>
        <end position="36"/>
    </location>
</feature>
<feature type="domain" description="HTH araC/xylS-type" evidence="5">
    <location>
        <begin position="657"/>
        <end position="755"/>
    </location>
</feature>